<dbReference type="RefSeq" id="WP_008105690.1">
    <property type="nucleotide sequence ID" value="NZ_FOSD01000007.1"/>
</dbReference>
<evidence type="ECO:0000256" key="1">
    <source>
        <dbReference type="ARBA" id="ARBA00023125"/>
    </source>
</evidence>
<evidence type="ECO:0000256" key="2">
    <source>
        <dbReference type="PROSITE-ProRule" id="PRU00335"/>
    </source>
</evidence>
<reference evidence="4 5" key="1">
    <citation type="submission" date="2016-10" db="EMBL/GenBank/DDBJ databases">
        <authorList>
            <person name="Varghese N."/>
            <person name="Submissions S."/>
        </authorList>
    </citation>
    <scope>NUCLEOTIDE SEQUENCE [LARGE SCALE GENOMIC DNA]</scope>
    <source>
        <strain evidence="4 5">YR512</strain>
    </source>
</reference>
<sequence>MNQPTRQRMSHQARRQQLISVAWNLVREQGSDALTLGRVAEEAGVSKPVVYDHFGTRHGLLAALYEDFDLRQNAIIEAAMNAAGASLVERANVVASSYVDCVLTQGREIPDVLSALDSSPELAEVKRKYQLDFIEKFRGWFAEATLPQASMWGMLGAADAISNAVVCGDISQQQGLAELQALILALVERHQ</sequence>
<dbReference type="SUPFAM" id="SSF46689">
    <property type="entry name" value="Homeodomain-like"/>
    <property type="match status" value="1"/>
</dbReference>
<dbReference type="EMBL" id="FOSD01000007">
    <property type="protein sequence ID" value="SFK43415.1"/>
    <property type="molecule type" value="Genomic_DNA"/>
</dbReference>
<protein>
    <submittedName>
        <fullName evidence="4">Transcriptional regulator, TetR family</fullName>
    </submittedName>
</protein>
<dbReference type="InterPro" id="IPR050109">
    <property type="entry name" value="HTH-type_TetR-like_transc_reg"/>
</dbReference>
<evidence type="ECO:0000259" key="3">
    <source>
        <dbReference type="PROSITE" id="PS50977"/>
    </source>
</evidence>
<dbReference type="InterPro" id="IPR001647">
    <property type="entry name" value="HTH_TetR"/>
</dbReference>
<proteinExistence type="predicted"/>
<dbReference type="PROSITE" id="PS50977">
    <property type="entry name" value="HTH_TETR_2"/>
    <property type="match status" value="1"/>
</dbReference>
<dbReference type="PANTHER" id="PTHR30055:SF223">
    <property type="entry name" value="HTH-TYPE TRANSCRIPTIONAL REGULATOR UIDR"/>
    <property type="match status" value="1"/>
</dbReference>
<keyword evidence="5" id="KW-1185">Reference proteome</keyword>
<organism evidence="4 5">
    <name type="scientific">Candidatus Pantoea symbiotica</name>
    <dbReference type="NCBI Taxonomy" id="1884370"/>
    <lineage>
        <taxon>Bacteria</taxon>
        <taxon>Pseudomonadati</taxon>
        <taxon>Pseudomonadota</taxon>
        <taxon>Gammaproteobacteria</taxon>
        <taxon>Enterobacterales</taxon>
        <taxon>Erwiniaceae</taxon>
        <taxon>Pantoea</taxon>
    </lineage>
</organism>
<dbReference type="PRINTS" id="PR00455">
    <property type="entry name" value="HTHTETR"/>
</dbReference>
<accession>A0A1I3ZH86</accession>
<evidence type="ECO:0000313" key="4">
    <source>
        <dbReference type="EMBL" id="SFK43415.1"/>
    </source>
</evidence>
<feature type="DNA-binding region" description="H-T-H motif" evidence="2">
    <location>
        <begin position="35"/>
        <end position="54"/>
    </location>
</feature>
<evidence type="ECO:0000313" key="5">
    <source>
        <dbReference type="Proteomes" id="UP000198841"/>
    </source>
</evidence>
<comment type="caution">
    <text evidence="4">The sequence shown here is derived from an EMBL/GenBank/DDBJ whole genome shotgun (WGS) entry which is preliminary data.</text>
</comment>
<gene>
    <name evidence="4" type="ORF">SAMN05518863_10725</name>
</gene>
<dbReference type="Gene3D" id="1.10.357.10">
    <property type="entry name" value="Tetracycline Repressor, domain 2"/>
    <property type="match status" value="1"/>
</dbReference>
<name>A0A1I3ZH86_9GAMM</name>
<dbReference type="Pfam" id="PF00440">
    <property type="entry name" value="TetR_N"/>
    <property type="match status" value="1"/>
</dbReference>
<dbReference type="PANTHER" id="PTHR30055">
    <property type="entry name" value="HTH-TYPE TRANSCRIPTIONAL REGULATOR RUTR"/>
    <property type="match status" value="1"/>
</dbReference>
<dbReference type="InterPro" id="IPR009057">
    <property type="entry name" value="Homeodomain-like_sf"/>
</dbReference>
<keyword evidence="1 2" id="KW-0238">DNA-binding</keyword>
<dbReference type="Proteomes" id="UP000198841">
    <property type="component" value="Unassembled WGS sequence"/>
</dbReference>
<feature type="domain" description="HTH tetR-type" evidence="3">
    <location>
        <begin position="12"/>
        <end position="72"/>
    </location>
</feature>